<keyword evidence="1" id="KW-0732">Signal</keyword>
<evidence type="ECO:0000313" key="3">
    <source>
        <dbReference type="EMBL" id="CAL2103250.1"/>
    </source>
</evidence>
<dbReference type="InterPro" id="IPR012338">
    <property type="entry name" value="Beta-lactam/transpept-like"/>
</dbReference>
<dbReference type="Gene3D" id="3.40.710.10">
    <property type="entry name" value="DD-peptidase/beta-lactamase superfamily"/>
    <property type="match status" value="1"/>
</dbReference>
<feature type="signal peptide" evidence="1">
    <location>
        <begin position="1"/>
        <end position="21"/>
    </location>
</feature>
<dbReference type="PANTHER" id="PTHR43283">
    <property type="entry name" value="BETA-LACTAMASE-RELATED"/>
    <property type="match status" value="1"/>
</dbReference>
<evidence type="ECO:0000259" key="2">
    <source>
        <dbReference type="Pfam" id="PF00144"/>
    </source>
</evidence>
<feature type="chain" id="PRO_5047044691" evidence="1">
    <location>
        <begin position="22"/>
        <end position="548"/>
    </location>
</feature>
<accession>A0ABP1EZV7</accession>
<dbReference type="InterPro" id="IPR001466">
    <property type="entry name" value="Beta-lactam-related"/>
</dbReference>
<keyword evidence="4" id="KW-1185">Reference proteome</keyword>
<evidence type="ECO:0000256" key="1">
    <source>
        <dbReference type="SAM" id="SignalP"/>
    </source>
</evidence>
<organism evidence="3 4">
    <name type="scientific">Tenacibaculum polynesiense</name>
    <dbReference type="NCBI Taxonomy" id="3137857"/>
    <lineage>
        <taxon>Bacteria</taxon>
        <taxon>Pseudomonadati</taxon>
        <taxon>Bacteroidota</taxon>
        <taxon>Flavobacteriia</taxon>
        <taxon>Flavobacteriales</taxon>
        <taxon>Flavobacteriaceae</taxon>
        <taxon>Tenacibaculum</taxon>
    </lineage>
</organism>
<feature type="domain" description="Beta-lactamase-related" evidence="2">
    <location>
        <begin position="256"/>
        <end position="523"/>
    </location>
</feature>
<evidence type="ECO:0000313" key="4">
    <source>
        <dbReference type="Proteomes" id="UP001497527"/>
    </source>
</evidence>
<sequence>MRLLILQFCYFLLLTNTFTYAQTNIKDYEGHWEGTFKHEHIFNFDVSLEVLGNRKYKLSISNQDFSIQKNIISSSKKTIEFALNETTFFSGMMEKNGSEINGFISSGIYFYHVTLTKNENNTYSGKWNIFLLEKLLSKAIFLSIENIHKGSFDAYPFFGDKRFAGTWCMNAQKQNNIISFQDFRTGLHFKGSLSKNTINLNILLLNKVITSVQLKKSSKEWQYPNLNSLQTKVKNNLPLKRLENDILSNKLPNIHSILVSKNGNMVYEQYFNGYTSQTPHDQRSASKSITSAITGIAIDKGLLKNENQLLYQYIPKQYQSTKDSLKSLITIKDLLTMSSGLDVSSKASEQTYQNSPNWLQTVLSAPMVYPPGTKAQYGSANPFLLGIILQKVSPTPIQLYMDQYLFKPLNIQNYAVQKDLTGQPYFAGGIYLTPRDMVKFGQLYLQQGKWNGDQIISKAWIKKSVKKYHQLDNVKNKNEYGYLWWHHSYNRENQHYTSIEARGNGGQYIVIVPKLKVVCVITAGNYNSKRTQLPETILEEHILPSLTN</sequence>
<name>A0ABP1EZV7_9FLAO</name>
<protein>
    <submittedName>
        <fullName evidence="3">Beta-lactamase domain-containing protein</fullName>
    </submittedName>
</protein>
<comment type="caution">
    <text evidence="3">The sequence shown here is derived from an EMBL/GenBank/DDBJ whole genome shotgun (WGS) entry which is preliminary data.</text>
</comment>
<dbReference type="EMBL" id="CAXJIO010000012">
    <property type="protein sequence ID" value="CAL2103250.1"/>
    <property type="molecule type" value="Genomic_DNA"/>
</dbReference>
<dbReference type="RefSeq" id="WP_348717351.1">
    <property type="nucleotide sequence ID" value="NZ_CAXJIO010000012.1"/>
</dbReference>
<dbReference type="SUPFAM" id="SSF56601">
    <property type="entry name" value="beta-lactamase/transpeptidase-like"/>
    <property type="match status" value="1"/>
</dbReference>
<reference evidence="3 4" key="1">
    <citation type="submission" date="2024-05" db="EMBL/GenBank/DDBJ databases">
        <authorList>
            <person name="Duchaud E."/>
        </authorList>
    </citation>
    <scope>NUCLEOTIDE SEQUENCE [LARGE SCALE GENOMIC DNA]</scope>
    <source>
        <strain evidence="3">Ena-SAMPLE-TAB-13-05-2024-13:56:06:370-140308</strain>
    </source>
</reference>
<proteinExistence type="predicted"/>
<gene>
    <name evidence="3" type="ORF">T190423A01A_30364</name>
</gene>
<dbReference type="Proteomes" id="UP001497527">
    <property type="component" value="Unassembled WGS sequence"/>
</dbReference>
<dbReference type="Pfam" id="PF00144">
    <property type="entry name" value="Beta-lactamase"/>
    <property type="match status" value="1"/>
</dbReference>
<dbReference type="InterPro" id="IPR050789">
    <property type="entry name" value="Diverse_Enzym_Activities"/>
</dbReference>
<dbReference type="PANTHER" id="PTHR43283:SF7">
    <property type="entry name" value="BETA-LACTAMASE-RELATED DOMAIN-CONTAINING PROTEIN"/>
    <property type="match status" value="1"/>
</dbReference>